<name>A0A2N3WPN7_9PSEU</name>
<feature type="region of interest" description="Disordered" evidence="1">
    <location>
        <begin position="1"/>
        <end position="40"/>
    </location>
</feature>
<evidence type="ECO:0000256" key="1">
    <source>
        <dbReference type="SAM" id="MobiDB-lite"/>
    </source>
</evidence>
<feature type="compositionally biased region" description="Low complexity" evidence="1">
    <location>
        <begin position="9"/>
        <end position="18"/>
    </location>
</feature>
<organism evidence="2 3">
    <name type="scientific">Amycolatopsis echigonensis</name>
    <dbReference type="NCBI Taxonomy" id="2576905"/>
    <lineage>
        <taxon>Bacteria</taxon>
        <taxon>Bacillati</taxon>
        <taxon>Actinomycetota</taxon>
        <taxon>Actinomycetes</taxon>
        <taxon>Pseudonocardiales</taxon>
        <taxon>Pseudonocardiaceae</taxon>
        <taxon>Amycolatopsis</taxon>
    </lineage>
</organism>
<dbReference type="AlphaFoldDB" id="A0A2N3WPN7"/>
<proteinExistence type="predicted"/>
<feature type="region of interest" description="Disordered" evidence="1">
    <location>
        <begin position="150"/>
        <end position="178"/>
    </location>
</feature>
<evidence type="ECO:0000313" key="3">
    <source>
        <dbReference type="Proteomes" id="UP000233750"/>
    </source>
</evidence>
<accession>A0A2N3WPN7</accession>
<feature type="region of interest" description="Disordered" evidence="1">
    <location>
        <begin position="197"/>
        <end position="261"/>
    </location>
</feature>
<evidence type="ECO:0000313" key="2">
    <source>
        <dbReference type="EMBL" id="PKV95834.1"/>
    </source>
</evidence>
<comment type="caution">
    <text evidence="2">The sequence shown here is derived from an EMBL/GenBank/DDBJ whole genome shotgun (WGS) entry which is preliminary data.</text>
</comment>
<dbReference type="EMBL" id="PJMY01000003">
    <property type="protein sequence ID" value="PKV95834.1"/>
    <property type="molecule type" value="Genomic_DNA"/>
</dbReference>
<protein>
    <submittedName>
        <fullName evidence="2">Uncharacterized protein</fullName>
    </submittedName>
</protein>
<sequence>MGAEECRSAGRTHAATGRARGEGDIRADRGKDTAGLGAEGWASNSAGRVRRGSTMRILAIRVGTRTSLTITAGSTTRTSAMRAGMRESPVTITAGGGGWGSITRTPAIRAAISATWAAITAGGGSWGSITRTLAIRAAISVTWAAIRASAPATPATPASTASTASTATPAARKAGATSSSKPVAAFLRGLPVRLDRPGRRIGPDLDFPVSRASPGFPVVQEAPAGPAGSSADRPAADGVRRGRCVRRSSPCWPRNPATATS</sequence>
<gene>
    <name evidence="2" type="ORF">ATK30_6766</name>
</gene>
<dbReference type="Proteomes" id="UP000233750">
    <property type="component" value="Unassembled WGS sequence"/>
</dbReference>
<reference evidence="2 3" key="1">
    <citation type="submission" date="2017-12" db="EMBL/GenBank/DDBJ databases">
        <title>Sequencing the genomes of 1000 Actinobacteria strains.</title>
        <authorList>
            <person name="Klenk H.-P."/>
        </authorList>
    </citation>
    <scope>NUCLEOTIDE SEQUENCE [LARGE SCALE GENOMIC DNA]</scope>
    <source>
        <strain evidence="2 3">DSM 45165</strain>
    </source>
</reference>
<feature type="compositionally biased region" description="Basic and acidic residues" evidence="1">
    <location>
        <begin position="19"/>
        <end position="32"/>
    </location>
</feature>
<keyword evidence="3" id="KW-1185">Reference proteome</keyword>